<dbReference type="Proteomes" id="UP000054683">
    <property type="component" value="Unassembled WGS sequence"/>
</dbReference>
<dbReference type="InterPro" id="IPR029069">
    <property type="entry name" value="HotDog_dom_sf"/>
</dbReference>
<feature type="domain" description="Fluoroacetyl-CoA-specific thioesterase-like" evidence="3">
    <location>
        <begin position="23"/>
        <end position="119"/>
    </location>
</feature>
<feature type="binding site" evidence="2">
    <location>
        <position position="64"/>
    </location>
    <ligand>
        <name>substrate</name>
    </ligand>
</feature>
<dbReference type="InterPro" id="IPR025540">
    <property type="entry name" value="FlK"/>
</dbReference>
<feature type="binding site" evidence="2">
    <location>
        <position position="64"/>
    </location>
    <ligand>
        <name>CoA</name>
        <dbReference type="ChEBI" id="CHEBI:57287"/>
    </ligand>
</feature>
<dbReference type="EMBL" id="FCOK02000077">
    <property type="protein sequence ID" value="SAL65794.1"/>
    <property type="molecule type" value="Genomic_DNA"/>
</dbReference>
<dbReference type="EC" id="3.1.2.29" evidence="4"/>
<dbReference type="RefSeq" id="WP_062091601.1">
    <property type="nucleotide sequence ID" value="NZ_FCOK02000077.1"/>
</dbReference>
<protein>
    <submittedName>
        <fullName evidence="4">Fluoroacetyl-CoA thioesterase</fullName>
        <ecNumber evidence="4">3.1.2.29</ecNumber>
    </submittedName>
</protein>
<dbReference type="AlphaFoldDB" id="A0A158JAA6"/>
<gene>
    <name evidence="4" type="primary">flK</name>
    <name evidence="4" type="ORF">AWB69_07437</name>
</gene>
<feature type="active site" evidence="1">
    <location>
        <position position="37"/>
    </location>
</feature>
<evidence type="ECO:0000313" key="5">
    <source>
        <dbReference type="Proteomes" id="UP000054683"/>
    </source>
</evidence>
<dbReference type="GO" id="GO:0016787">
    <property type="term" value="F:hydrolase activity"/>
    <property type="evidence" value="ECO:0007669"/>
    <property type="project" value="UniProtKB-KW"/>
</dbReference>
<accession>A0A158JAA6</accession>
<dbReference type="Gene3D" id="3.10.129.10">
    <property type="entry name" value="Hotdog Thioesterase"/>
    <property type="match status" value="1"/>
</dbReference>
<reference evidence="4 5" key="1">
    <citation type="submission" date="2016-01" db="EMBL/GenBank/DDBJ databases">
        <authorList>
            <person name="Oliw E.H."/>
        </authorList>
    </citation>
    <scope>NUCLEOTIDE SEQUENCE [LARGE SCALE GENOMIC DNA]</scope>
    <source>
        <strain evidence="4">LMG 27134</strain>
    </source>
</reference>
<evidence type="ECO:0000256" key="2">
    <source>
        <dbReference type="PIRSR" id="PIRSR014972-2"/>
    </source>
</evidence>
<evidence type="ECO:0000259" key="3">
    <source>
        <dbReference type="Pfam" id="PF22636"/>
    </source>
</evidence>
<dbReference type="OrthoDB" id="6902891at2"/>
<sequence>MLEAGLTATVSMHVRDADLASAFAETEVEHYPHVLSTPALLGLMERACAKAMVSALSEGQLSVGVNTDMSHTQPTALDVLVSATATLSKVEGALYWFDVEAADPAGIVARARHARAIVDHVQIEQRAERRRIA</sequence>
<name>A0A158JAA6_9BURK</name>
<dbReference type="PANTHER" id="PTHR36934:SF1">
    <property type="entry name" value="THIOESTERASE DOMAIN-CONTAINING PROTEIN"/>
    <property type="match status" value="1"/>
</dbReference>
<feature type="active site" evidence="1">
    <location>
        <position position="45"/>
    </location>
</feature>
<dbReference type="SUPFAM" id="SSF54637">
    <property type="entry name" value="Thioesterase/thiol ester dehydrase-isomerase"/>
    <property type="match status" value="1"/>
</dbReference>
<dbReference type="PIRSF" id="PIRSF014972">
    <property type="entry name" value="FlK"/>
    <property type="match status" value="1"/>
</dbReference>
<feature type="active site" evidence="1">
    <location>
        <position position="71"/>
    </location>
</feature>
<dbReference type="PANTHER" id="PTHR36934">
    <property type="entry name" value="BLR0278 PROTEIN"/>
    <property type="match status" value="1"/>
</dbReference>
<evidence type="ECO:0000313" key="4">
    <source>
        <dbReference type="EMBL" id="SAL65794.1"/>
    </source>
</evidence>
<proteinExistence type="predicted"/>
<keyword evidence="4" id="KW-0378">Hydrolase</keyword>
<dbReference type="Pfam" id="PF22636">
    <property type="entry name" value="FlK"/>
    <property type="match status" value="1"/>
</dbReference>
<organism evidence="4 5">
    <name type="scientific">Caballeronia udeis</name>
    <dbReference type="NCBI Taxonomy" id="1232866"/>
    <lineage>
        <taxon>Bacteria</taxon>
        <taxon>Pseudomonadati</taxon>
        <taxon>Pseudomonadota</taxon>
        <taxon>Betaproteobacteria</taxon>
        <taxon>Burkholderiales</taxon>
        <taxon>Burkholderiaceae</taxon>
        <taxon>Caballeronia</taxon>
    </lineage>
</organism>
<dbReference type="InterPro" id="IPR054485">
    <property type="entry name" value="FlK-like_dom"/>
</dbReference>
<feature type="binding site" evidence="2">
    <location>
        <position position="115"/>
    </location>
    <ligand>
        <name>substrate</name>
    </ligand>
</feature>
<evidence type="ECO:0000256" key="1">
    <source>
        <dbReference type="PIRSR" id="PIRSR014972-1"/>
    </source>
</evidence>